<reference evidence="13 14" key="1">
    <citation type="journal article" date="2012" name="Environ. Microbiol.">
        <title>The genome sequence of Desulfatibacillum alkenivorans AK-01: a blueprint for anaerobic alkane oxidation.</title>
        <authorList>
            <person name="Callaghan A.V."/>
            <person name="Morris B.E."/>
            <person name="Pereira I.A."/>
            <person name="McInerney M.J."/>
            <person name="Austin R.N."/>
            <person name="Groves J.T."/>
            <person name="Kukor J.J."/>
            <person name="Suflita J.M."/>
            <person name="Young L.Y."/>
            <person name="Zylstra G.J."/>
            <person name="Wawrik B."/>
        </authorList>
    </citation>
    <scope>NUCLEOTIDE SEQUENCE [LARGE SCALE GENOMIC DNA]</scope>
    <source>
        <strain evidence="13 14">AK-01</strain>
    </source>
</reference>
<feature type="modified residue" description="4-aspartylphosphate" evidence="8">
    <location>
        <position position="613"/>
    </location>
</feature>
<dbReference type="Pfam" id="PF03924">
    <property type="entry name" value="CHASE"/>
    <property type="match status" value="1"/>
</dbReference>
<dbReference type="PRINTS" id="PR00344">
    <property type="entry name" value="BCTRLSENSOR"/>
</dbReference>
<dbReference type="Gene3D" id="3.30.450.350">
    <property type="entry name" value="CHASE domain"/>
    <property type="match status" value="1"/>
</dbReference>
<organism evidence="13 14">
    <name type="scientific">Desulfatibacillum aliphaticivorans</name>
    <dbReference type="NCBI Taxonomy" id="218208"/>
    <lineage>
        <taxon>Bacteria</taxon>
        <taxon>Pseudomonadati</taxon>
        <taxon>Thermodesulfobacteriota</taxon>
        <taxon>Desulfobacteria</taxon>
        <taxon>Desulfobacterales</taxon>
        <taxon>Desulfatibacillaceae</taxon>
        <taxon>Desulfatibacillum</taxon>
    </lineage>
</organism>
<dbReference type="Gene3D" id="3.30.565.10">
    <property type="entry name" value="Histidine kinase-like ATPase, C-terminal domain"/>
    <property type="match status" value="1"/>
</dbReference>
<keyword evidence="5 9" id="KW-0812">Transmembrane</keyword>
<dbReference type="PROSITE" id="PS50839">
    <property type="entry name" value="CHASE"/>
    <property type="match status" value="1"/>
</dbReference>
<keyword evidence="6 9" id="KW-1133">Transmembrane helix</keyword>
<keyword evidence="7 9" id="KW-0472">Membrane</keyword>
<name>B8FJF1_DESAL</name>
<keyword evidence="13" id="KW-0418">Kinase</keyword>
<dbReference type="Pfam" id="PF00512">
    <property type="entry name" value="HisKA"/>
    <property type="match status" value="1"/>
</dbReference>
<evidence type="ECO:0000256" key="2">
    <source>
        <dbReference type="ARBA" id="ARBA00004370"/>
    </source>
</evidence>
<evidence type="ECO:0000256" key="4">
    <source>
        <dbReference type="ARBA" id="ARBA00022553"/>
    </source>
</evidence>
<dbReference type="Gene3D" id="1.10.287.130">
    <property type="match status" value="1"/>
</dbReference>
<evidence type="ECO:0000313" key="13">
    <source>
        <dbReference type="EMBL" id="ACL05620.1"/>
    </source>
</evidence>
<dbReference type="CDD" id="cd00156">
    <property type="entry name" value="REC"/>
    <property type="match status" value="1"/>
</dbReference>
<dbReference type="eggNOG" id="COG4191">
    <property type="taxonomic scope" value="Bacteria"/>
</dbReference>
<feature type="domain" description="Histidine kinase" evidence="10">
    <location>
        <begin position="319"/>
        <end position="543"/>
    </location>
</feature>
<evidence type="ECO:0000256" key="9">
    <source>
        <dbReference type="SAM" id="Phobius"/>
    </source>
</evidence>
<dbReference type="SUPFAM" id="SSF47384">
    <property type="entry name" value="Homodimeric domain of signal transducing histidine kinase"/>
    <property type="match status" value="1"/>
</dbReference>
<dbReference type="PANTHER" id="PTHR43065:SF42">
    <property type="entry name" value="TWO-COMPONENT SENSOR PPRA"/>
    <property type="match status" value="1"/>
</dbReference>
<dbReference type="HOGENOM" id="CLU_403207_0_0_7"/>
<dbReference type="SMART" id="SM00387">
    <property type="entry name" value="HATPase_c"/>
    <property type="match status" value="1"/>
</dbReference>
<dbReference type="GO" id="GO:0016020">
    <property type="term" value="C:membrane"/>
    <property type="evidence" value="ECO:0007669"/>
    <property type="project" value="UniProtKB-SubCell"/>
</dbReference>
<dbReference type="SMART" id="SM00388">
    <property type="entry name" value="HisKA"/>
    <property type="match status" value="1"/>
</dbReference>
<dbReference type="Proteomes" id="UP000000739">
    <property type="component" value="Chromosome"/>
</dbReference>
<dbReference type="Pfam" id="PF00072">
    <property type="entry name" value="Response_reg"/>
    <property type="match status" value="1"/>
</dbReference>
<keyword evidence="4 8" id="KW-0597">Phosphoprotein</keyword>
<dbReference type="InterPro" id="IPR036890">
    <property type="entry name" value="HATPase_C_sf"/>
</dbReference>
<dbReference type="RefSeq" id="WP_015948669.1">
    <property type="nucleotide sequence ID" value="NC_011768.1"/>
</dbReference>
<dbReference type="PANTHER" id="PTHR43065">
    <property type="entry name" value="SENSOR HISTIDINE KINASE"/>
    <property type="match status" value="1"/>
</dbReference>
<evidence type="ECO:0000256" key="7">
    <source>
        <dbReference type="ARBA" id="ARBA00023136"/>
    </source>
</evidence>
<evidence type="ECO:0000256" key="3">
    <source>
        <dbReference type="ARBA" id="ARBA00012438"/>
    </source>
</evidence>
<evidence type="ECO:0000256" key="5">
    <source>
        <dbReference type="ARBA" id="ARBA00022692"/>
    </source>
</evidence>
<dbReference type="SMART" id="SM01079">
    <property type="entry name" value="CHASE"/>
    <property type="match status" value="1"/>
</dbReference>
<proteinExistence type="predicted"/>
<feature type="domain" description="Response regulatory" evidence="11">
    <location>
        <begin position="562"/>
        <end position="678"/>
    </location>
</feature>
<dbReference type="InterPro" id="IPR003594">
    <property type="entry name" value="HATPase_dom"/>
</dbReference>
<evidence type="ECO:0000313" key="14">
    <source>
        <dbReference type="Proteomes" id="UP000000739"/>
    </source>
</evidence>
<dbReference type="InterPro" id="IPR011006">
    <property type="entry name" value="CheY-like_superfamily"/>
</dbReference>
<dbReference type="InterPro" id="IPR004358">
    <property type="entry name" value="Sig_transdc_His_kin-like_C"/>
</dbReference>
<dbReference type="SMART" id="SM00448">
    <property type="entry name" value="REC"/>
    <property type="match status" value="1"/>
</dbReference>
<dbReference type="PROSITE" id="PS50110">
    <property type="entry name" value="RESPONSE_REGULATORY"/>
    <property type="match status" value="1"/>
</dbReference>
<comment type="subcellular location">
    <subcellularLocation>
        <location evidence="2">Membrane</location>
    </subcellularLocation>
</comment>
<evidence type="ECO:0000259" key="12">
    <source>
        <dbReference type="PROSITE" id="PS50839"/>
    </source>
</evidence>
<dbReference type="eggNOG" id="COG0784">
    <property type="taxonomic scope" value="Bacteria"/>
</dbReference>
<dbReference type="InterPro" id="IPR006189">
    <property type="entry name" value="CHASE_dom"/>
</dbReference>
<sequence>MKNFLLLAIACVGVTALFFIDAWLLKGVERKHQEDFLIMSETARIRLENSIQSRFNAVSALEALFIIHPRTKPEEFARFAQSLLEKNPPVRALQYADSQTQVTYVYPPKGNEITITKPMVLITDPKRGPFTRKAIETKKPSLQGPFSLRQGGIGVVVRTPIFDGDKFLGLAIGVYDLPALIKEAVGEERRAGIIMQLADLNDHVFSGPEQLSGMIYRQIVRVLDQTWVMTSMPMEAKKPPQLPRALTWIFGLAGLTAIIIAIRLSWRQTARLEQTVKMRTKELEEANLALARDLEEIQRMEKQLLHAHRMRSIGTLSGDIAHEFNNLLSIILGNTELALEDAPENMESRLFLQDVIAACARGKKVVQQIMRFSRKTPSGKTRLNVGPITTQALKLIRGTIGKGVEFRPRYSPGDGWILGDPQEIQQVVVQLITNSVQALGSAGGLVDVRIYTKELFTPLRVFGQDLPPGKYVCIEVQDNGHGIAPQAMERIFEPYFTTRGFGRNLGMGLSVVQGILLGHGGGIRIESEEGRGTRALCFFPAAEAVEQEEAANGDVIVGGTESILFVDDEESIARTNQIRLERLGYSVTEALDPAKALSMVEEDPLRFDLVITDLTMPGMKGDRLIRLIRKIRPDLKCILCSGYNDAVSDEAIEEIGASAWLSKPAKGLDLARIVRKTLDGLT</sequence>
<dbReference type="CDD" id="cd00082">
    <property type="entry name" value="HisKA"/>
    <property type="match status" value="1"/>
</dbReference>
<dbReference type="EC" id="2.7.13.3" evidence="3"/>
<evidence type="ECO:0000259" key="10">
    <source>
        <dbReference type="PROSITE" id="PS50109"/>
    </source>
</evidence>
<dbReference type="PROSITE" id="PS50109">
    <property type="entry name" value="HIS_KIN"/>
    <property type="match status" value="1"/>
</dbReference>
<dbReference type="InterPro" id="IPR001789">
    <property type="entry name" value="Sig_transdc_resp-reg_receiver"/>
</dbReference>
<gene>
    <name evidence="13" type="ordered locus">Dalk_3934</name>
</gene>
<dbReference type="EMBL" id="CP001322">
    <property type="protein sequence ID" value="ACL05620.1"/>
    <property type="molecule type" value="Genomic_DNA"/>
</dbReference>
<dbReference type="InterPro" id="IPR042240">
    <property type="entry name" value="CHASE_sf"/>
</dbReference>
<evidence type="ECO:0000259" key="11">
    <source>
        <dbReference type="PROSITE" id="PS50110"/>
    </source>
</evidence>
<dbReference type="InterPro" id="IPR003661">
    <property type="entry name" value="HisK_dim/P_dom"/>
</dbReference>
<dbReference type="Pfam" id="PF02518">
    <property type="entry name" value="HATPase_c"/>
    <property type="match status" value="1"/>
</dbReference>
<dbReference type="SUPFAM" id="SSF55874">
    <property type="entry name" value="ATPase domain of HSP90 chaperone/DNA topoisomerase II/histidine kinase"/>
    <property type="match status" value="1"/>
</dbReference>
<feature type="domain" description="CHASE" evidence="12">
    <location>
        <begin position="102"/>
        <end position="187"/>
    </location>
</feature>
<keyword evidence="14" id="KW-1185">Reference proteome</keyword>
<dbReference type="eggNOG" id="COG3452">
    <property type="taxonomic scope" value="Bacteria"/>
</dbReference>
<dbReference type="SUPFAM" id="SSF52172">
    <property type="entry name" value="CheY-like"/>
    <property type="match status" value="1"/>
</dbReference>
<evidence type="ECO:0000256" key="1">
    <source>
        <dbReference type="ARBA" id="ARBA00000085"/>
    </source>
</evidence>
<accession>B8FJF1</accession>
<protein>
    <recommendedName>
        <fullName evidence="3">histidine kinase</fullName>
        <ecNumber evidence="3">2.7.13.3</ecNumber>
    </recommendedName>
</protein>
<dbReference type="KEGG" id="dal:Dalk_3934"/>
<dbReference type="InterPro" id="IPR005467">
    <property type="entry name" value="His_kinase_dom"/>
</dbReference>
<dbReference type="GO" id="GO:0000155">
    <property type="term" value="F:phosphorelay sensor kinase activity"/>
    <property type="evidence" value="ECO:0007669"/>
    <property type="project" value="InterPro"/>
</dbReference>
<dbReference type="InterPro" id="IPR036097">
    <property type="entry name" value="HisK_dim/P_sf"/>
</dbReference>
<evidence type="ECO:0000256" key="6">
    <source>
        <dbReference type="ARBA" id="ARBA00022989"/>
    </source>
</evidence>
<comment type="catalytic activity">
    <reaction evidence="1">
        <text>ATP + protein L-histidine = ADP + protein N-phospho-L-histidine.</text>
        <dbReference type="EC" id="2.7.13.3"/>
    </reaction>
</comment>
<evidence type="ECO:0000256" key="8">
    <source>
        <dbReference type="PROSITE-ProRule" id="PRU00169"/>
    </source>
</evidence>
<dbReference type="AlphaFoldDB" id="B8FJF1"/>
<dbReference type="Gene3D" id="3.40.50.2300">
    <property type="match status" value="1"/>
</dbReference>
<keyword evidence="13" id="KW-0808">Transferase</keyword>
<feature type="transmembrane region" description="Helical" evidence="9">
    <location>
        <begin position="245"/>
        <end position="266"/>
    </location>
</feature>